<accession>A0AAV9AP51</accession>
<dbReference type="EMBL" id="JAUJYN010000007">
    <property type="protein sequence ID" value="KAK1265852.1"/>
    <property type="molecule type" value="Genomic_DNA"/>
</dbReference>
<evidence type="ECO:0000313" key="2">
    <source>
        <dbReference type="Proteomes" id="UP001179952"/>
    </source>
</evidence>
<sequence length="239" mass="28351">MCKSIEKEIKKVRSELKSLKEEIWADDCKYCGLSPDHYREAFMNFAHVLESKIESEGEFFLMVDGGFQDIFHELDVEDIKQTYPLNTEEEYYIYIGLRIFLLQQCKNIEIHYKLMEFFVENEYGKDSPGIRLEWLKRDKAELDKILCGIVTYPGDSCICREHRMDPHLRSALYRYVQLFMVNSHKVKSKEAMLNLVKDDRNESLSAAKEEYMGAILSDSLRCAHPYGQLFYDWERKLYL</sequence>
<organism evidence="1 2">
    <name type="scientific">Acorus gramineus</name>
    <name type="common">Dwarf sweet flag</name>
    <dbReference type="NCBI Taxonomy" id="55184"/>
    <lineage>
        <taxon>Eukaryota</taxon>
        <taxon>Viridiplantae</taxon>
        <taxon>Streptophyta</taxon>
        <taxon>Embryophyta</taxon>
        <taxon>Tracheophyta</taxon>
        <taxon>Spermatophyta</taxon>
        <taxon>Magnoliopsida</taxon>
        <taxon>Liliopsida</taxon>
        <taxon>Acoraceae</taxon>
        <taxon>Acorus</taxon>
    </lineage>
</organism>
<protein>
    <submittedName>
        <fullName evidence="1">Uncharacterized protein</fullName>
    </submittedName>
</protein>
<reference evidence="1" key="2">
    <citation type="submission" date="2023-06" db="EMBL/GenBank/DDBJ databases">
        <authorList>
            <person name="Ma L."/>
            <person name="Liu K.-W."/>
            <person name="Li Z."/>
            <person name="Hsiao Y.-Y."/>
            <person name="Qi Y."/>
            <person name="Fu T."/>
            <person name="Tang G."/>
            <person name="Zhang D."/>
            <person name="Sun W.-H."/>
            <person name="Liu D.-K."/>
            <person name="Li Y."/>
            <person name="Chen G.-Z."/>
            <person name="Liu X.-D."/>
            <person name="Liao X.-Y."/>
            <person name="Jiang Y.-T."/>
            <person name="Yu X."/>
            <person name="Hao Y."/>
            <person name="Huang J."/>
            <person name="Zhao X.-W."/>
            <person name="Ke S."/>
            <person name="Chen Y.-Y."/>
            <person name="Wu W.-L."/>
            <person name="Hsu J.-L."/>
            <person name="Lin Y.-F."/>
            <person name="Huang M.-D."/>
            <person name="Li C.-Y."/>
            <person name="Huang L."/>
            <person name="Wang Z.-W."/>
            <person name="Zhao X."/>
            <person name="Zhong W.-Y."/>
            <person name="Peng D.-H."/>
            <person name="Ahmad S."/>
            <person name="Lan S."/>
            <person name="Zhang J.-S."/>
            <person name="Tsai W.-C."/>
            <person name="Van De Peer Y."/>
            <person name="Liu Z.-J."/>
        </authorList>
    </citation>
    <scope>NUCLEOTIDE SEQUENCE</scope>
    <source>
        <strain evidence="1">SCP</strain>
        <tissue evidence="1">Leaves</tissue>
    </source>
</reference>
<comment type="caution">
    <text evidence="1">The sequence shown here is derived from an EMBL/GenBank/DDBJ whole genome shotgun (WGS) entry which is preliminary data.</text>
</comment>
<proteinExistence type="predicted"/>
<dbReference type="AlphaFoldDB" id="A0AAV9AP51"/>
<evidence type="ECO:0000313" key="1">
    <source>
        <dbReference type="EMBL" id="KAK1265852.1"/>
    </source>
</evidence>
<reference evidence="1" key="1">
    <citation type="journal article" date="2023" name="Nat. Commun.">
        <title>Diploid and tetraploid genomes of Acorus and the evolution of monocots.</title>
        <authorList>
            <person name="Ma L."/>
            <person name="Liu K.W."/>
            <person name="Li Z."/>
            <person name="Hsiao Y.Y."/>
            <person name="Qi Y."/>
            <person name="Fu T."/>
            <person name="Tang G.D."/>
            <person name="Zhang D."/>
            <person name="Sun W.H."/>
            <person name="Liu D.K."/>
            <person name="Li Y."/>
            <person name="Chen G.Z."/>
            <person name="Liu X.D."/>
            <person name="Liao X.Y."/>
            <person name="Jiang Y.T."/>
            <person name="Yu X."/>
            <person name="Hao Y."/>
            <person name="Huang J."/>
            <person name="Zhao X.W."/>
            <person name="Ke S."/>
            <person name="Chen Y.Y."/>
            <person name="Wu W.L."/>
            <person name="Hsu J.L."/>
            <person name="Lin Y.F."/>
            <person name="Huang M.D."/>
            <person name="Li C.Y."/>
            <person name="Huang L."/>
            <person name="Wang Z.W."/>
            <person name="Zhao X."/>
            <person name="Zhong W.Y."/>
            <person name="Peng D.H."/>
            <person name="Ahmad S."/>
            <person name="Lan S."/>
            <person name="Zhang J.S."/>
            <person name="Tsai W.C."/>
            <person name="Van de Peer Y."/>
            <person name="Liu Z.J."/>
        </authorList>
    </citation>
    <scope>NUCLEOTIDE SEQUENCE</scope>
    <source>
        <strain evidence="1">SCP</strain>
    </source>
</reference>
<keyword evidence="2" id="KW-1185">Reference proteome</keyword>
<gene>
    <name evidence="1" type="ORF">QJS04_geneDACA024101</name>
</gene>
<dbReference type="Proteomes" id="UP001179952">
    <property type="component" value="Unassembled WGS sequence"/>
</dbReference>
<name>A0AAV9AP51_ACOGR</name>